<evidence type="ECO:0000313" key="1">
    <source>
        <dbReference type="EMBL" id="GFS14456.1"/>
    </source>
</evidence>
<sequence>MYNIFKNNGLSINIEAKYEYVDFFDVTLNLSTGTYKPYKKPNDTLCYIHAHSNHPPVVMRKLPQDLRFPGECRLRSGLASINGIRPGTRSQKPAEVESCSSLGWSIAFCTTTDPASWLHIQQCWLAN</sequence>
<dbReference type="EMBL" id="BMAT01009835">
    <property type="protein sequence ID" value="GFS14456.1"/>
    <property type="molecule type" value="Genomic_DNA"/>
</dbReference>
<proteinExistence type="predicted"/>
<dbReference type="Proteomes" id="UP000762676">
    <property type="component" value="Unassembled WGS sequence"/>
</dbReference>
<dbReference type="AlphaFoldDB" id="A0AAV4IZM3"/>
<reference evidence="1 2" key="1">
    <citation type="journal article" date="2021" name="Elife">
        <title>Chloroplast acquisition without the gene transfer in kleptoplastic sea slugs, Plakobranchus ocellatus.</title>
        <authorList>
            <person name="Maeda T."/>
            <person name="Takahashi S."/>
            <person name="Yoshida T."/>
            <person name="Shimamura S."/>
            <person name="Takaki Y."/>
            <person name="Nagai Y."/>
            <person name="Toyoda A."/>
            <person name="Suzuki Y."/>
            <person name="Arimoto A."/>
            <person name="Ishii H."/>
            <person name="Satoh N."/>
            <person name="Nishiyama T."/>
            <person name="Hasebe M."/>
            <person name="Maruyama T."/>
            <person name="Minagawa J."/>
            <person name="Obokata J."/>
            <person name="Shigenobu S."/>
        </authorList>
    </citation>
    <scope>NUCLEOTIDE SEQUENCE [LARGE SCALE GENOMIC DNA]</scope>
</reference>
<keyword evidence="2" id="KW-1185">Reference proteome</keyword>
<protein>
    <submittedName>
        <fullName evidence="1">Uncharacterized protein</fullName>
    </submittedName>
</protein>
<organism evidence="1 2">
    <name type="scientific">Elysia marginata</name>
    <dbReference type="NCBI Taxonomy" id="1093978"/>
    <lineage>
        <taxon>Eukaryota</taxon>
        <taxon>Metazoa</taxon>
        <taxon>Spiralia</taxon>
        <taxon>Lophotrochozoa</taxon>
        <taxon>Mollusca</taxon>
        <taxon>Gastropoda</taxon>
        <taxon>Heterobranchia</taxon>
        <taxon>Euthyneura</taxon>
        <taxon>Panpulmonata</taxon>
        <taxon>Sacoglossa</taxon>
        <taxon>Placobranchoidea</taxon>
        <taxon>Plakobranchidae</taxon>
        <taxon>Elysia</taxon>
    </lineage>
</organism>
<name>A0AAV4IZM3_9GAST</name>
<accession>A0AAV4IZM3</accession>
<gene>
    <name evidence="1" type="ORF">ElyMa_004907600</name>
</gene>
<comment type="caution">
    <text evidence="1">The sequence shown here is derived from an EMBL/GenBank/DDBJ whole genome shotgun (WGS) entry which is preliminary data.</text>
</comment>
<evidence type="ECO:0000313" key="2">
    <source>
        <dbReference type="Proteomes" id="UP000762676"/>
    </source>
</evidence>